<dbReference type="EMBL" id="QJKJ01009284">
    <property type="protein sequence ID" value="RDX77086.1"/>
    <property type="molecule type" value="Genomic_DNA"/>
</dbReference>
<dbReference type="OrthoDB" id="340681at2759"/>
<accession>A0A371FFP3</accession>
<protein>
    <submittedName>
        <fullName evidence="2">Uncharacterized protein</fullName>
    </submittedName>
</protein>
<dbReference type="AlphaFoldDB" id="A0A371FFP3"/>
<dbReference type="GO" id="GO:0042797">
    <property type="term" value="P:tRNA transcription by RNA polymerase III"/>
    <property type="evidence" value="ECO:0007669"/>
    <property type="project" value="TreeGrafter"/>
</dbReference>
<gene>
    <name evidence="2" type="ORF">CR513_42848</name>
</gene>
<feature type="region of interest" description="Disordered" evidence="1">
    <location>
        <begin position="1"/>
        <end position="45"/>
    </location>
</feature>
<dbReference type="Pfam" id="PF04801">
    <property type="entry name" value="RPC5"/>
    <property type="match status" value="1"/>
</dbReference>
<evidence type="ECO:0000313" key="2">
    <source>
        <dbReference type="EMBL" id="RDX77086.1"/>
    </source>
</evidence>
<organism evidence="2 3">
    <name type="scientific">Mucuna pruriens</name>
    <name type="common">Velvet bean</name>
    <name type="synonym">Dolichos pruriens</name>
    <dbReference type="NCBI Taxonomy" id="157652"/>
    <lineage>
        <taxon>Eukaryota</taxon>
        <taxon>Viridiplantae</taxon>
        <taxon>Streptophyta</taxon>
        <taxon>Embryophyta</taxon>
        <taxon>Tracheophyta</taxon>
        <taxon>Spermatophyta</taxon>
        <taxon>Magnoliopsida</taxon>
        <taxon>eudicotyledons</taxon>
        <taxon>Gunneridae</taxon>
        <taxon>Pentapetalae</taxon>
        <taxon>rosids</taxon>
        <taxon>fabids</taxon>
        <taxon>Fabales</taxon>
        <taxon>Fabaceae</taxon>
        <taxon>Papilionoideae</taxon>
        <taxon>50 kb inversion clade</taxon>
        <taxon>NPAAA clade</taxon>
        <taxon>indigoferoid/millettioid clade</taxon>
        <taxon>Phaseoleae</taxon>
        <taxon>Mucuna</taxon>
    </lineage>
</organism>
<evidence type="ECO:0000256" key="1">
    <source>
        <dbReference type="SAM" id="MobiDB-lite"/>
    </source>
</evidence>
<evidence type="ECO:0000313" key="3">
    <source>
        <dbReference type="Proteomes" id="UP000257109"/>
    </source>
</evidence>
<sequence>MDLDDLEVPGKVPSRVSKFAPKSSKLKPKPKSEPQPSISKPEPQELVTTVKKNEDGGETVASIYTKPELIDTVKMDVEPKSEAEDESRRDDPMDEDSAEDTVVREIDVFFSPSIDAETQYPLRPCWRPYELDEQCEEVGLLNSFFGGKRGNHVKSALSVRFKPNNSEVQIDFAIDLESNNIDREFANKYSITKQ</sequence>
<dbReference type="InterPro" id="IPR006886">
    <property type="entry name" value="RNA_pol_III_Rpc5"/>
</dbReference>
<comment type="caution">
    <text evidence="2">The sequence shown here is derived from an EMBL/GenBank/DDBJ whole genome shotgun (WGS) entry which is preliminary data.</text>
</comment>
<dbReference type="STRING" id="157652.A0A371FFP3"/>
<feature type="region of interest" description="Disordered" evidence="1">
    <location>
        <begin position="71"/>
        <end position="100"/>
    </location>
</feature>
<feature type="non-terminal residue" evidence="2">
    <location>
        <position position="1"/>
    </location>
</feature>
<name>A0A371FFP3_MUCPR</name>
<dbReference type="PANTHER" id="PTHR12069:SF0">
    <property type="entry name" value="DNA-DIRECTED RNA POLYMERASE III SUBUNIT RPC5"/>
    <property type="match status" value="1"/>
</dbReference>
<keyword evidence="3" id="KW-1185">Reference proteome</keyword>
<dbReference type="PANTHER" id="PTHR12069">
    <property type="entry name" value="DNA-DIRECTED RNA POLYMERASES III 80 KDA POLYPEPTIDE RNA POLYMERASE III SUBUNIT 5"/>
    <property type="match status" value="1"/>
</dbReference>
<feature type="non-terminal residue" evidence="2">
    <location>
        <position position="194"/>
    </location>
</feature>
<dbReference type="GO" id="GO:0005666">
    <property type="term" value="C:RNA polymerase III complex"/>
    <property type="evidence" value="ECO:0007669"/>
    <property type="project" value="TreeGrafter"/>
</dbReference>
<feature type="compositionally biased region" description="Basic and acidic residues" evidence="1">
    <location>
        <begin position="71"/>
        <end position="91"/>
    </location>
</feature>
<proteinExistence type="predicted"/>
<reference evidence="2" key="1">
    <citation type="submission" date="2018-05" db="EMBL/GenBank/DDBJ databases">
        <title>Draft genome of Mucuna pruriens seed.</title>
        <authorList>
            <person name="Nnadi N.E."/>
            <person name="Vos R."/>
            <person name="Hasami M.H."/>
            <person name="Devisetty U.K."/>
            <person name="Aguiy J.C."/>
        </authorList>
    </citation>
    <scope>NUCLEOTIDE SEQUENCE [LARGE SCALE GENOMIC DNA]</scope>
    <source>
        <strain evidence="2">JCA_2017</strain>
    </source>
</reference>
<dbReference type="Proteomes" id="UP000257109">
    <property type="component" value="Unassembled WGS sequence"/>
</dbReference>